<reference evidence="1" key="1">
    <citation type="journal article" date="2019" name="PLoS Negl. Trop. Dis.">
        <title>Revisiting the worldwide diversity of Leptospira species in the environment.</title>
        <authorList>
            <person name="Vincent A.T."/>
            <person name="Schiettekatte O."/>
            <person name="Bourhy P."/>
            <person name="Veyrier F.J."/>
            <person name="Picardeau M."/>
        </authorList>
    </citation>
    <scope>NUCLEOTIDE SEQUENCE [LARGE SCALE GENOMIC DNA]</scope>
    <source>
        <strain evidence="1">SCS5</strain>
    </source>
</reference>
<dbReference type="Proteomes" id="UP000297855">
    <property type="component" value="Unassembled WGS sequence"/>
</dbReference>
<accession>A0A4R9GPU9</accession>
<dbReference type="SUPFAM" id="SSF82171">
    <property type="entry name" value="DPP6 N-terminal domain-like"/>
    <property type="match status" value="1"/>
</dbReference>
<evidence type="ECO:0000313" key="1">
    <source>
        <dbReference type="EMBL" id="TGK17945.1"/>
    </source>
</evidence>
<dbReference type="AlphaFoldDB" id="A0A4R9GPU9"/>
<dbReference type="RefSeq" id="WP_135813604.1">
    <property type="nucleotide sequence ID" value="NZ_RQEV01000011.1"/>
</dbReference>
<gene>
    <name evidence="1" type="ORF">EHO61_10805</name>
</gene>
<dbReference type="EMBL" id="RQEV01000011">
    <property type="protein sequence ID" value="TGK17945.1"/>
    <property type="molecule type" value="Genomic_DNA"/>
</dbReference>
<comment type="caution">
    <text evidence="1">The sequence shown here is derived from an EMBL/GenBank/DDBJ whole genome shotgun (WGS) entry which is preliminary data.</text>
</comment>
<name>A0A4R9GPU9_9LEPT</name>
<sequence>MFEKRMGRFHGIKADLHLIASLICLSLLPFASSTGVNLTQNNSPSIYVVQEDKGILRLISVSPNSGKTRLVYTGAVEKGLPVFRKQNLILFKTSKELSLFNLSLGKSEPILGSQDAFPGNSGFFKEKPWLLFSRKSNNRWETVVYDYEKRKEEKVLPGTQPFLSADHRYVFLIGNEVKYSEHGEDSLRVPVHRYEPETDSLVTIAWVESGKEKLQLLDVYGLSDDLVVVRAATEKENRLYHLTVSQGELVKLDKVFYPSKTNEDPKEQFNVSASSDGKTLVFTERSEGKFGYLVVIDLVLKQRFESAFLGSFPVIKNGVVYFLCDPKFVKGTKETEYKPYSSYTLYSLDYKKDRIRAITPLSGKAEVLE</sequence>
<dbReference type="OrthoDB" id="316658at2"/>
<organism evidence="1 2">
    <name type="scientific">Leptospira fluminis</name>
    <dbReference type="NCBI Taxonomy" id="2484979"/>
    <lineage>
        <taxon>Bacteria</taxon>
        <taxon>Pseudomonadati</taxon>
        <taxon>Spirochaetota</taxon>
        <taxon>Spirochaetia</taxon>
        <taxon>Leptospirales</taxon>
        <taxon>Leptospiraceae</taxon>
        <taxon>Leptospira</taxon>
    </lineage>
</organism>
<evidence type="ECO:0000313" key="2">
    <source>
        <dbReference type="Proteomes" id="UP000297855"/>
    </source>
</evidence>
<proteinExistence type="predicted"/>
<protein>
    <recommendedName>
        <fullName evidence="3">S9 family peptidase</fullName>
    </recommendedName>
</protein>
<evidence type="ECO:0008006" key="3">
    <source>
        <dbReference type="Google" id="ProtNLM"/>
    </source>
</evidence>
<keyword evidence="2" id="KW-1185">Reference proteome</keyword>